<feature type="compositionally biased region" description="Polar residues" evidence="1">
    <location>
        <begin position="9"/>
        <end position="22"/>
    </location>
</feature>
<proteinExistence type="predicted"/>
<keyword evidence="3" id="KW-1185">Reference proteome</keyword>
<name>A0A8T1S687_CHESE</name>
<dbReference type="OrthoDB" id="6288785at2759"/>
<feature type="non-terminal residue" evidence="2">
    <location>
        <position position="1"/>
    </location>
</feature>
<evidence type="ECO:0000313" key="3">
    <source>
        <dbReference type="Proteomes" id="UP000765507"/>
    </source>
</evidence>
<organism evidence="2 3">
    <name type="scientific">Chelydra serpentina</name>
    <name type="common">Snapping turtle</name>
    <name type="synonym">Testudo serpentina</name>
    <dbReference type="NCBI Taxonomy" id="8475"/>
    <lineage>
        <taxon>Eukaryota</taxon>
        <taxon>Metazoa</taxon>
        <taxon>Chordata</taxon>
        <taxon>Craniata</taxon>
        <taxon>Vertebrata</taxon>
        <taxon>Euteleostomi</taxon>
        <taxon>Archelosauria</taxon>
        <taxon>Testudinata</taxon>
        <taxon>Testudines</taxon>
        <taxon>Cryptodira</taxon>
        <taxon>Durocryptodira</taxon>
        <taxon>Americhelydia</taxon>
        <taxon>Chelydroidea</taxon>
        <taxon>Chelydridae</taxon>
        <taxon>Chelydra</taxon>
    </lineage>
</organism>
<dbReference type="EMBL" id="JAHGAV010000646">
    <property type="protein sequence ID" value="KAG6924227.1"/>
    <property type="molecule type" value="Genomic_DNA"/>
</dbReference>
<comment type="caution">
    <text evidence="2">The sequence shown here is derived from an EMBL/GenBank/DDBJ whole genome shotgun (WGS) entry which is preliminary data.</text>
</comment>
<dbReference type="Proteomes" id="UP000765507">
    <property type="component" value="Unassembled WGS sequence"/>
</dbReference>
<protein>
    <submittedName>
        <fullName evidence="2">Uncharacterized protein</fullName>
    </submittedName>
</protein>
<evidence type="ECO:0000256" key="1">
    <source>
        <dbReference type="SAM" id="MobiDB-lite"/>
    </source>
</evidence>
<dbReference type="AlphaFoldDB" id="A0A8T1S687"/>
<feature type="non-terminal residue" evidence="2">
    <location>
        <position position="116"/>
    </location>
</feature>
<sequence>RRGRRKQVDLTTQTANSTSLRGKSSLPENDGKEKFLKNQNVPLGNITEAKANPPRKGRRKQVDLTTQTASSTSLRGKSSLPENDGKEKVPKEDQNVPLGNITEAKANPPRKGRRKQ</sequence>
<feature type="compositionally biased region" description="Basic and acidic residues" evidence="1">
    <location>
        <begin position="83"/>
        <end position="94"/>
    </location>
</feature>
<accession>A0A8T1S687</accession>
<gene>
    <name evidence="2" type="ORF">G0U57_018029</name>
</gene>
<reference evidence="2 3" key="1">
    <citation type="journal article" date="2020" name="G3 (Bethesda)">
        <title>Draft Genome of the Common Snapping Turtle, Chelydra serpentina, a Model for Phenotypic Plasticity in Reptiles.</title>
        <authorList>
            <person name="Das D."/>
            <person name="Singh S.K."/>
            <person name="Bierstedt J."/>
            <person name="Erickson A."/>
            <person name="Galli G.L.J."/>
            <person name="Crossley D.A. 2nd"/>
            <person name="Rhen T."/>
        </authorList>
    </citation>
    <scope>NUCLEOTIDE SEQUENCE [LARGE SCALE GENOMIC DNA]</scope>
    <source>
        <strain evidence="2">KW</strain>
    </source>
</reference>
<evidence type="ECO:0000313" key="2">
    <source>
        <dbReference type="EMBL" id="KAG6924227.1"/>
    </source>
</evidence>
<feature type="region of interest" description="Disordered" evidence="1">
    <location>
        <begin position="1"/>
        <end position="116"/>
    </location>
</feature>
<feature type="compositionally biased region" description="Polar residues" evidence="1">
    <location>
        <begin position="63"/>
        <end position="76"/>
    </location>
</feature>